<dbReference type="PANTHER" id="PTHR31569:SF4">
    <property type="entry name" value="SWIM-TYPE DOMAIN-CONTAINING PROTEIN"/>
    <property type="match status" value="1"/>
</dbReference>
<comment type="caution">
    <text evidence="3">The sequence shown here is derived from an EMBL/GenBank/DDBJ whole genome shotgun (WGS) entry which is preliminary data.</text>
</comment>
<sequence>MSLSPSSVGSFASREDLINHVKTHAFNHGYAVSTKRSEKDKFVYLKYDRALWKKMEDGQWRLTIKNANQNHEASEDISGHSSSHRLNKDDQKKVQEMSIAGIYPHEILSTFRQSNSDSLAISKTIYNARDKVRHDNLQGCTPIQVLLDELIEGNFEYDYQYDQNCTYKTNKFKMPLLHVVGITNFNTTFFSCFAFLKSEQKEDYNWALTRVAYIFGDISKFQGEWSIFFESWSTLIKSKTEPDFENNWKKLKKKYNEKTAVIAYLQDTWLPFKTHFVYSWVDRYLHLGNLMTLRVEGAHAALKRYLQVSVSNLHAVHKKISLALENRYQKIKTMISQEIIRIPQAQNKPFYAQVVTKVSTFALKKVHEQFLKASSVTSENPLQPCSGAFKSSMGHPVGAKNHPQSSTKRDLSTFELVIKKQRKCGLCHGTRHNSRTCPNAESESSKSSQRKCGLCHEIGHNNRMCPNAESESSDSS</sequence>
<reference evidence="3" key="1">
    <citation type="submission" date="2021-06" db="EMBL/GenBank/DDBJ databases">
        <authorList>
            <person name="Kallberg Y."/>
            <person name="Tangrot J."/>
            <person name="Rosling A."/>
        </authorList>
    </citation>
    <scope>NUCLEOTIDE SEQUENCE</scope>
    <source>
        <strain evidence="3">FL966</strain>
    </source>
</reference>
<name>A0A9N9JZW7_9GLOM</name>
<dbReference type="EMBL" id="CAJVQA010034182">
    <property type="protein sequence ID" value="CAG8805413.1"/>
    <property type="molecule type" value="Genomic_DNA"/>
</dbReference>
<dbReference type="InterPro" id="IPR052579">
    <property type="entry name" value="Zinc_finger_SWIM"/>
</dbReference>
<organism evidence="3 4">
    <name type="scientific">Cetraspora pellucida</name>
    <dbReference type="NCBI Taxonomy" id="1433469"/>
    <lineage>
        <taxon>Eukaryota</taxon>
        <taxon>Fungi</taxon>
        <taxon>Fungi incertae sedis</taxon>
        <taxon>Mucoromycota</taxon>
        <taxon>Glomeromycotina</taxon>
        <taxon>Glomeromycetes</taxon>
        <taxon>Diversisporales</taxon>
        <taxon>Gigasporaceae</taxon>
        <taxon>Cetraspora</taxon>
    </lineage>
</organism>
<evidence type="ECO:0000313" key="3">
    <source>
        <dbReference type="EMBL" id="CAG8805413.1"/>
    </source>
</evidence>
<dbReference type="InterPro" id="IPR018289">
    <property type="entry name" value="MULE_transposase_dom"/>
</dbReference>
<proteinExistence type="predicted"/>
<protein>
    <submittedName>
        <fullName evidence="3">7694_t:CDS:1</fullName>
    </submittedName>
</protein>
<feature type="region of interest" description="Disordered" evidence="1">
    <location>
        <begin position="71"/>
        <end position="90"/>
    </location>
</feature>
<dbReference type="PANTHER" id="PTHR31569">
    <property type="entry name" value="SWIM-TYPE DOMAIN-CONTAINING PROTEIN"/>
    <property type="match status" value="1"/>
</dbReference>
<accession>A0A9N9JZW7</accession>
<gene>
    <name evidence="3" type="ORF">CPELLU_LOCUS18104</name>
</gene>
<evidence type="ECO:0000313" key="4">
    <source>
        <dbReference type="Proteomes" id="UP000789759"/>
    </source>
</evidence>
<feature type="domain" description="MULE transposase" evidence="2">
    <location>
        <begin position="166"/>
        <end position="218"/>
    </location>
</feature>
<dbReference type="Gene3D" id="4.10.60.10">
    <property type="entry name" value="Zinc finger, CCHC-type"/>
    <property type="match status" value="1"/>
</dbReference>
<dbReference type="OrthoDB" id="1880067at2759"/>
<evidence type="ECO:0000259" key="2">
    <source>
        <dbReference type="Pfam" id="PF10551"/>
    </source>
</evidence>
<dbReference type="Proteomes" id="UP000789759">
    <property type="component" value="Unassembled WGS sequence"/>
</dbReference>
<dbReference type="Pfam" id="PF10551">
    <property type="entry name" value="MULE"/>
    <property type="match status" value="1"/>
</dbReference>
<dbReference type="AlphaFoldDB" id="A0A9N9JZW7"/>
<keyword evidence="4" id="KW-1185">Reference proteome</keyword>
<evidence type="ECO:0000256" key="1">
    <source>
        <dbReference type="SAM" id="MobiDB-lite"/>
    </source>
</evidence>